<accession>A0A427Y0Q5</accession>
<dbReference type="CDD" id="cd03788">
    <property type="entry name" value="GT20_TPS"/>
    <property type="match status" value="1"/>
</dbReference>
<dbReference type="RefSeq" id="XP_028478119.1">
    <property type="nucleotide sequence ID" value="XM_028621667.1"/>
</dbReference>
<dbReference type="PANTHER" id="PTHR10788:SF106">
    <property type="entry name" value="BCDNA.GH08860"/>
    <property type="match status" value="1"/>
</dbReference>
<dbReference type="AlphaFoldDB" id="A0A427Y0Q5"/>
<dbReference type="GO" id="GO:0003825">
    <property type="term" value="F:alpha,alpha-trehalose-phosphate synthase (UDP-forming) activity"/>
    <property type="evidence" value="ECO:0007669"/>
    <property type="project" value="UniProtKB-EC"/>
</dbReference>
<comment type="catalytic activity">
    <reaction evidence="4">
        <text>D-glucose 6-phosphate + UDP-alpha-D-glucose = alpha,alpha-trehalose 6-phosphate + UDP + H(+)</text>
        <dbReference type="Rhea" id="RHEA:18889"/>
        <dbReference type="ChEBI" id="CHEBI:15378"/>
        <dbReference type="ChEBI" id="CHEBI:58223"/>
        <dbReference type="ChEBI" id="CHEBI:58429"/>
        <dbReference type="ChEBI" id="CHEBI:58885"/>
        <dbReference type="ChEBI" id="CHEBI:61548"/>
        <dbReference type="EC" id="2.4.1.15"/>
    </reaction>
</comment>
<dbReference type="GO" id="GO:0004805">
    <property type="term" value="F:trehalose-phosphatase activity"/>
    <property type="evidence" value="ECO:0007669"/>
    <property type="project" value="TreeGrafter"/>
</dbReference>
<dbReference type="GeneID" id="39590738"/>
<evidence type="ECO:0000313" key="6">
    <source>
        <dbReference type="EMBL" id="RSH84671.1"/>
    </source>
</evidence>
<evidence type="ECO:0000256" key="4">
    <source>
        <dbReference type="ARBA" id="ARBA00048039"/>
    </source>
</evidence>
<evidence type="ECO:0000256" key="3">
    <source>
        <dbReference type="ARBA" id="ARBA00022679"/>
    </source>
</evidence>
<feature type="compositionally biased region" description="Low complexity" evidence="5">
    <location>
        <begin position="600"/>
        <end position="610"/>
    </location>
</feature>
<dbReference type="GO" id="GO:0034605">
    <property type="term" value="P:cellular response to heat"/>
    <property type="evidence" value="ECO:0007669"/>
    <property type="project" value="TreeGrafter"/>
</dbReference>
<evidence type="ECO:0000313" key="7">
    <source>
        <dbReference type="Proteomes" id="UP000279236"/>
    </source>
</evidence>
<feature type="region of interest" description="Disordered" evidence="5">
    <location>
        <begin position="1"/>
        <end position="36"/>
    </location>
</feature>
<comment type="caution">
    <text evidence="6">The sequence shown here is derived from an EMBL/GenBank/DDBJ whole genome shotgun (WGS) entry which is preliminary data.</text>
</comment>
<proteinExistence type="predicted"/>
<evidence type="ECO:0000256" key="5">
    <source>
        <dbReference type="SAM" id="MobiDB-lite"/>
    </source>
</evidence>
<keyword evidence="7" id="KW-1185">Reference proteome</keyword>
<dbReference type="EMBL" id="RSCE01000003">
    <property type="protein sequence ID" value="RSH84671.1"/>
    <property type="molecule type" value="Genomic_DNA"/>
</dbReference>
<name>A0A427Y0Q5_9TREE</name>
<evidence type="ECO:0000256" key="1">
    <source>
        <dbReference type="ARBA" id="ARBA00012538"/>
    </source>
</evidence>
<dbReference type="EC" id="2.4.1.15" evidence="1"/>
<dbReference type="InterPro" id="IPR001830">
    <property type="entry name" value="Glyco_trans_20"/>
</dbReference>
<dbReference type="SUPFAM" id="SSF53756">
    <property type="entry name" value="UDP-Glycosyltransferase/glycogen phosphorylase"/>
    <property type="match status" value="2"/>
</dbReference>
<dbReference type="GO" id="GO:0005992">
    <property type="term" value="P:trehalose biosynthetic process"/>
    <property type="evidence" value="ECO:0007669"/>
    <property type="project" value="InterPro"/>
</dbReference>
<dbReference type="FunFam" id="3.40.50.2000:FF:000007">
    <property type="entry name" value="Trehalose-6-phosphate synthase"/>
    <property type="match status" value="1"/>
</dbReference>
<evidence type="ECO:0000256" key="2">
    <source>
        <dbReference type="ARBA" id="ARBA00022676"/>
    </source>
</evidence>
<dbReference type="STRING" id="105984.A0A427Y0Q5"/>
<protein>
    <recommendedName>
        <fullName evidence="1">alpha,alpha-trehalose-phosphate synthase (UDP-forming)</fullName>
        <ecNumber evidence="1">2.4.1.15</ecNumber>
    </recommendedName>
</protein>
<dbReference type="Proteomes" id="UP000279236">
    <property type="component" value="Unassembled WGS sequence"/>
</dbReference>
<keyword evidence="3" id="KW-0808">Transferase</keyword>
<feature type="compositionally biased region" description="Polar residues" evidence="5">
    <location>
        <begin position="1"/>
        <end position="10"/>
    </location>
</feature>
<dbReference type="Gene3D" id="3.40.50.2000">
    <property type="entry name" value="Glycogen Phosphorylase B"/>
    <property type="match status" value="2"/>
</dbReference>
<feature type="compositionally biased region" description="Pro residues" evidence="5">
    <location>
        <begin position="623"/>
        <end position="632"/>
    </location>
</feature>
<dbReference type="OrthoDB" id="755951at2759"/>
<dbReference type="Pfam" id="PF00982">
    <property type="entry name" value="Glyco_transf_20"/>
    <property type="match status" value="2"/>
</dbReference>
<gene>
    <name evidence="6" type="primary">TPS1</name>
    <name evidence="6" type="ORF">EHS24_006195</name>
</gene>
<organism evidence="6 7">
    <name type="scientific">Apiotrichum porosum</name>
    <dbReference type="NCBI Taxonomy" id="105984"/>
    <lineage>
        <taxon>Eukaryota</taxon>
        <taxon>Fungi</taxon>
        <taxon>Dikarya</taxon>
        <taxon>Basidiomycota</taxon>
        <taxon>Agaricomycotina</taxon>
        <taxon>Tremellomycetes</taxon>
        <taxon>Trichosporonales</taxon>
        <taxon>Trichosporonaceae</taxon>
        <taxon>Apiotrichum</taxon>
    </lineage>
</organism>
<sequence length="632" mass="70533">MSPIDSTSAYPANHDSSPSLSPIMPPSEPLPKPDDKEPRLIVVSNRLPVTISKDDNGEYTFKMSSGGLVSALSGCKKTMSFTWIGWPGKDIPLQDREYVNQRLLEEYQCLPVYLPDDVADRHYNGFSNSILWPLFHYHPGEMNFDASHWLAYREANIRFADVVADFVRTGDVVWVQDYHLMLLPMLLRSIISGESAQGEMTRREMGRVKDGVDDAVVQNVGMQKGVVHGLDEGVEMLEDVEEDGGEVTTTGGGRGVLPGISAFQKQEIRARQRGKGNIRIGFFLHTPFPSSEIYRILPVRREILLGVLQCDLIGFHTYDYARHFLSSCTRILGLETQPNGIEFEGRYAQVGTFPIGIDPWQFVEGLKNSTVQKRLSQLERRFDECRVIIGVDRLDYIKGIPQKLHALEVFLTQHPEWIGKVVLIQLAIPSRQDVEEYMNLRSCVNELVGRINGQFSTPTWSPIIFMHRSVPVEELTAMYALADVCLVTSTRDGMNLVAYEYISTQAEKHGSMILSEFAGASQSLAGSLIINPWDVDSTASAIHTALTLSPETRAQNWTKLFAYVSNFTAQSWGLSFLNELNRSTGRPPAGPLLGGRRKSGSSLSRTSSKASMKRRFTVGNSMPPTPIEAPRS</sequence>
<dbReference type="PANTHER" id="PTHR10788">
    <property type="entry name" value="TREHALOSE-6-PHOSPHATE SYNTHASE"/>
    <property type="match status" value="1"/>
</dbReference>
<dbReference type="GO" id="GO:0005829">
    <property type="term" value="C:cytosol"/>
    <property type="evidence" value="ECO:0007669"/>
    <property type="project" value="TreeGrafter"/>
</dbReference>
<keyword evidence="2" id="KW-0328">Glycosyltransferase</keyword>
<dbReference type="GO" id="GO:0005946">
    <property type="term" value="C:alpha,alpha-trehalose-phosphate synthase complex (UDP-forming)"/>
    <property type="evidence" value="ECO:0007669"/>
    <property type="project" value="TreeGrafter"/>
</dbReference>
<reference evidence="6 7" key="1">
    <citation type="submission" date="2018-11" db="EMBL/GenBank/DDBJ databases">
        <title>Genome sequence of Apiotrichum porosum DSM 27194.</title>
        <authorList>
            <person name="Aliyu H."/>
            <person name="Gorte O."/>
            <person name="Ochsenreither K."/>
        </authorList>
    </citation>
    <scope>NUCLEOTIDE SEQUENCE [LARGE SCALE GENOMIC DNA]</scope>
    <source>
        <strain evidence="6 7">DSM 27194</strain>
    </source>
</reference>
<feature type="region of interest" description="Disordered" evidence="5">
    <location>
        <begin position="585"/>
        <end position="632"/>
    </location>
</feature>